<comment type="similarity">
    <text evidence="2">Belongs to the outer membrane factor (OMF) (TC 1.B.17) family.</text>
</comment>
<keyword evidence="5" id="KW-0812">Transmembrane</keyword>
<evidence type="ECO:0000256" key="6">
    <source>
        <dbReference type="ARBA" id="ARBA00023136"/>
    </source>
</evidence>
<keyword evidence="8" id="KW-0732">Signal</keyword>
<keyword evidence="7" id="KW-0998">Cell outer membrane</keyword>
<feature type="signal peptide" evidence="8">
    <location>
        <begin position="1"/>
        <end position="28"/>
    </location>
</feature>
<dbReference type="PANTHER" id="PTHR30026">
    <property type="entry name" value="OUTER MEMBRANE PROTEIN TOLC"/>
    <property type="match status" value="1"/>
</dbReference>
<dbReference type="GO" id="GO:1990281">
    <property type="term" value="C:efflux pump complex"/>
    <property type="evidence" value="ECO:0007669"/>
    <property type="project" value="TreeGrafter"/>
</dbReference>
<comment type="subcellular location">
    <subcellularLocation>
        <location evidence="1">Cell outer membrane</location>
    </subcellularLocation>
</comment>
<dbReference type="SUPFAM" id="SSF56954">
    <property type="entry name" value="Outer membrane efflux proteins (OEP)"/>
    <property type="match status" value="1"/>
</dbReference>
<dbReference type="AlphaFoldDB" id="A0A4V1ED49"/>
<dbReference type="Proteomes" id="UP000584325">
    <property type="component" value="Unassembled WGS sequence"/>
</dbReference>
<evidence type="ECO:0000313" key="12">
    <source>
        <dbReference type="Proteomes" id="UP000584325"/>
    </source>
</evidence>
<keyword evidence="4" id="KW-1134">Transmembrane beta strand</keyword>
<accession>A0A4V1ED49</accession>
<dbReference type="GO" id="GO:0015562">
    <property type="term" value="F:efflux transmembrane transporter activity"/>
    <property type="evidence" value="ECO:0007669"/>
    <property type="project" value="InterPro"/>
</dbReference>
<evidence type="ECO:0000256" key="4">
    <source>
        <dbReference type="ARBA" id="ARBA00022452"/>
    </source>
</evidence>
<evidence type="ECO:0000313" key="9">
    <source>
        <dbReference type="EMBL" id="MBB3219802.1"/>
    </source>
</evidence>
<evidence type="ECO:0000313" key="10">
    <source>
        <dbReference type="EMBL" id="QCP09841.1"/>
    </source>
</evidence>
<keyword evidence="6" id="KW-0472">Membrane</keyword>
<keyword evidence="11" id="KW-1185">Reference proteome</keyword>
<evidence type="ECO:0000313" key="11">
    <source>
        <dbReference type="Proteomes" id="UP000298763"/>
    </source>
</evidence>
<sequence>MRVFRLHLFHLPIFLAAAALLQPLPAMAEPAAPTLRALVDNAWQRSPLARTLEARQDEAAAARDLSRSWLAAAPTLGLSDRSDRWTDQRNQRETEVTIAAPIVLPGQHAARQALAARGSEESASLVARARLTIAGEVRQRLWEAAAAREALAEKSDHLHHLEELRDEVQRRVKSGDLARSDGLLAEQEVLAAQADVALARMRAGEALARFRILTGSAELPALQPELLPDLLPEQPATEHVRLRAAQAGEQRARAALELAAASVNGAPTVALSMRRERDTNLAAADRSIGIAVQIPLGSRMRNRPAETLAATQVATAAAEKAEAQSVIESDILLAREQLEIARQALDLALARATTMREHTALFDKAFTLGERGLAELLRSRALTHEAEVAVRQQRIAVGLAHAQLNQAFGVLP</sequence>
<reference evidence="10 11" key="1">
    <citation type="submission" date="2019-05" db="EMBL/GenBank/DDBJ databases">
        <title>Draft Genome Sequences of Six Type Strains of the Genus Massilia.</title>
        <authorList>
            <person name="Miess H."/>
            <person name="Frediansyhah A."/>
            <person name="Gross H."/>
        </authorList>
    </citation>
    <scope>NUCLEOTIDE SEQUENCE [LARGE SCALE GENOMIC DNA]</scope>
    <source>
        <strain evidence="10 11">DSMZ 26121</strain>
    </source>
</reference>
<evidence type="ECO:0000256" key="2">
    <source>
        <dbReference type="ARBA" id="ARBA00007613"/>
    </source>
</evidence>
<dbReference type="EMBL" id="JACHXS010000001">
    <property type="protein sequence ID" value="MBB3219802.1"/>
    <property type="molecule type" value="Genomic_DNA"/>
</dbReference>
<dbReference type="Proteomes" id="UP000298763">
    <property type="component" value="Chromosome"/>
</dbReference>
<dbReference type="GO" id="GO:0009279">
    <property type="term" value="C:cell outer membrane"/>
    <property type="evidence" value="ECO:0007669"/>
    <property type="project" value="UniProtKB-SubCell"/>
</dbReference>
<gene>
    <name evidence="10" type="ORF">FCL38_04945</name>
    <name evidence="9" type="ORF">FHS02_000589</name>
</gene>
<evidence type="ECO:0000256" key="8">
    <source>
        <dbReference type="SAM" id="SignalP"/>
    </source>
</evidence>
<dbReference type="InterPro" id="IPR051906">
    <property type="entry name" value="TolC-like"/>
</dbReference>
<organism evidence="9 12">
    <name type="scientific">Pseudoduganella umbonata</name>
    <dbReference type="NCBI Taxonomy" id="864828"/>
    <lineage>
        <taxon>Bacteria</taxon>
        <taxon>Pseudomonadati</taxon>
        <taxon>Pseudomonadota</taxon>
        <taxon>Betaproteobacteria</taxon>
        <taxon>Burkholderiales</taxon>
        <taxon>Oxalobacteraceae</taxon>
        <taxon>Telluria group</taxon>
        <taxon>Pseudoduganella</taxon>
    </lineage>
</organism>
<dbReference type="RefSeq" id="WP_137312727.1">
    <property type="nucleotide sequence ID" value="NZ_CP040017.1"/>
</dbReference>
<dbReference type="EMBL" id="CP040017">
    <property type="protein sequence ID" value="QCP09841.1"/>
    <property type="molecule type" value="Genomic_DNA"/>
</dbReference>
<protein>
    <submittedName>
        <fullName evidence="9">Outer membrane protein TolC</fullName>
    </submittedName>
    <submittedName>
        <fullName evidence="10">TolC family protein</fullName>
    </submittedName>
</protein>
<reference evidence="9 12" key="2">
    <citation type="submission" date="2020-08" db="EMBL/GenBank/DDBJ databases">
        <title>Genomic Encyclopedia of Type Strains, Phase III (KMG-III): the genomes of soil and plant-associated and newly described type strains.</title>
        <authorList>
            <person name="Whitman W."/>
        </authorList>
    </citation>
    <scope>NUCLEOTIDE SEQUENCE [LARGE SCALE GENOMIC DNA]</scope>
    <source>
        <strain evidence="9 12">CECT 7753</strain>
    </source>
</reference>
<name>A0A4V1ED49_9BURK</name>
<feature type="chain" id="PRO_5035274766" evidence="8">
    <location>
        <begin position="29"/>
        <end position="412"/>
    </location>
</feature>
<proteinExistence type="inferred from homology"/>
<evidence type="ECO:0000256" key="3">
    <source>
        <dbReference type="ARBA" id="ARBA00022448"/>
    </source>
</evidence>
<dbReference type="Gene3D" id="1.20.1600.10">
    <property type="entry name" value="Outer membrane efflux proteins (OEP)"/>
    <property type="match status" value="1"/>
</dbReference>
<dbReference type="GO" id="GO:0015288">
    <property type="term" value="F:porin activity"/>
    <property type="evidence" value="ECO:0007669"/>
    <property type="project" value="TreeGrafter"/>
</dbReference>
<evidence type="ECO:0000256" key="5">
    <source>
        <dbReference type="ARBA" id="ARBA00022692"/>
    </source>
</evidence>
<dbReference type="PANTHER" id="PTHR30026:SF20">
    <property type="entry name" value="OUTER MEMBRANE PROTEIN TOLC"/>
    <property type="match status" value="1"/>
</dbReference>
<keyword evidence="3" id="KW-0813">Transport</keyword>
<evidence type="ECO:0000256" key="1">
    <source>
        <dbReference type="ARBA" id="ARBA00004442"/>
    </source>
</evidence>
<dbReference type="InterPro" id="IPR003423">
    <property type="entry name" value="OMP_efflux"/>
</dbReference>
<dbReference type="Pfam" id="PF02321">
    <property type="entry name" value="OEP"/>
    <property type="match status" value="1"/>
</dbReference>
<evidence type="ECO:0000256" key="7">
    <source>
        <dbReference type="ARBA" id="ARBA00023237"/>
    </source>
</evidence>
<dbReference type="OrthoDB" id="8558511at2"/>